<gene>
    <name evidence="10" type="ORF">ACJEBI_18800</name>
</gene>
<evidence type="ECO:0000256" key="4">
    <source>
        <dbReference type="ARBA" id="ARBA00022475"/>
    </source>
</evidence>
<dbReference type="Pfam" id="PF01061">
    <property type="entry name" value="ABC2_membrane"/>
    <property type="match status" value="1"/>
</dbReference>
<feature type="domain" description="ABC transmembrane type-2" evidence="9">
    <location>
        <begin position="35"/>
        <end position="257"/>
    </location>
</feature>
<dbReference type="PANTHER" id="PTHR30413">
    <property type="entry name" value="INNER MEMBRANE TRANSPORT PERMEASE"/>
    <property type="match status" value="1"/>
</dbReference>
<feature type="transmembrane region" description="Helical" evidence="8">
    <location>
        <begin position="239"/>
        <end position="257"/>
    </location>
</feature>
<evidence type="ECO:0000256" key="1">
    <source>
        <dbReference type="ARBA" id="ARBA00004651"/>
    </source>
</evidence>
<accession>A0ABW8RJP1</accession>
<dbReference type="PANTHER" id="PTHR30413:SF10">
    <property type="entry name" value="CAPSULE POLYSACCHARIDE EXPORT INNER-MEMBRANE PROTEIN CTRC"/>
    <property type="match status" value="1"/>
</dbReference>
<evidence type="ECO:0000259" key="9">
    <source>
        <dbReference type="PROSITE" id="PS51012"/>
    </source>
</evidence>
<feature type="transmembrane region" description="Helical" evidence="8">
    <location>
        <begin position="151"/>
        <end position="174"/>
    </location>
</feature>
<keyword evidence="11" id="KW-1185">Reference proteome</keyword>
<feature type="transmembrane region" description="Helical" evidence="8">
    <location>
        <begin position="179"/>
        <end position="196"/>
    </location>
</feature>
<keyword evidence="5 8" id="KW-0812">Transmembrane</keyword>
<name>A0ABW8RJP1_9BACI</name>
<organism evidence="10 11">
    <name type="scientific">Bacillus salipaludis</name>
    <dbReference type="NCBI Taxonomy" id="2547811"/>
    <lineage>
        <taxon>Bacteria</taxon>
        <taxon>Bacillati</taxon>
        <taxon>Bacillota</taxon>
        <taxon>Bacilli</taxon>
        <taxon>Bacillales</taxon>
        <taxon>Bacillaceae</taxon>
        <taxon>Bacillus</taxon>
    </lineage>
</organism>
<comment type="subcellular location">
    <subcellularLocation>
        <location evidence="1 8">Cell membrane</location>
        <topology evidence="1 8">Multi-pass membrane protein</topology>
    </subcellularLocation>
</comment>
<evidence type="ECO:0000256" key="3">
    <source>
        <dbReference type="ARBA" id="ARBA00022448"/>
    </source>
</evidence>
<evidence type="ECO:0000256" key="2">
    <source>
        <dbReference type="ARBA" id="ARBA00007783"/>
    </source>
</evidence>
<keyword evidence="7 8" id="KW-0472">Membrane</keyword>
<sequence length="267" mass="31413">MRFVLQVLKELIQNFHLVFSLASYDIKSKYRMHNLGIIWEIITPILKIMVFWFVFGIGIRQGAPINDIPYFVWLMAGLIPWLFINPAVIQGCNSVYAKVNLVSKMKFPTSVLPGVSIINHFRNFLIMLVVLLVILLANGFSPGIYLLQLPYYMLCALAFLFSFTLLGSTISIIFRDFQFILQNAMRLIFFITPIFWDQSHLPHFYQVLLKLNPFTYLIEGFRFTFLRQGWFYTDKLFGLYFWSTTLLILFIGSFIHLKFRSKFIDYL</sequence>
<dbReference type="EMBL" id="JBJHQH010000015">
    <property type="protein sequence ID" value="MFK9093518.1"/>
    <property type="molecule type" value="Genomic_DNA"/>
</dbReference>
<evidence type="ECO:0000256" key="7">
    <source>
        <dbReference type="ARBA" id="ARBA00023136"/>
    </source>
</evidence>
<feature type="transmembrane region" description="Helical" evidence="8">
    <location>
        <begin position="37"/>
        <end position="59"/>
    </location>
</feature>
<dbReference type="Proteomes" id="UP001623041">
    <property type="component" value="Unassembled WGS sequence"/>
</dbReference>
<feature type="transmembrane region" description="Helical" evidence="8">
    <location>
        <begin position="71"/>
        <end position="96"/>
    </location>
</feature>
<dbReference type="InterPro" id="IPR047817">
    <property type="entry name" value="ABC2_TM_bact-type"/>
</dbReference>
<comment type="similarity">
    <text evidence="2 8">Belongs to the ABC-2 integral membrane protein family.</text>
</comment>
<reference evidence="10 11" key="1">
    <citation type="submission" date="2024-11" db="EMBL/GenBank/DDBJ databases">
        <authorList>
            <person name="Lucas J.A."/>
        </authorList>
    </citation>
    <scope>NUCLEOTIDE SEQUENCE [LARGE SCALE GENOMIC DNA]</scope>
    <source>
        <strain evidence="10 11">Z 5.4</strain>
    </source>
</reference>
<evidence type="ECO:0000256" key="6">
    <source>
        <dbReference type="ARBA" id="ARBA00022989"/>
    </source>
</evidence>
<dbReference type="RefSeq" id="WP_406582029.1">
    <property type="nucleotide sequence ID" value="NZ_JBJHQH010000015.1"/>
</dbReference>
<keyword evidence="3 8" id="KW-0813">Transport</keyword>
<dbReference type="PROSITE" id="PS51012">
    <property type="entry name" value="ABC_TM2"/>
    <property type="match status" value="1"/>
</dbReference>
<feature type="transmembrane region" description="Helical" evidence="8">
    <location>
        <begin position="124"/>
        <end position="145"/>
    </location>
</feature>
<keyword evidence="4 8" id="KW-1003">Cell membrane</keyword>
<proteinExistence type="inferred from homology"/>
<evidence type="ECO:0000313" key="11">
    <source>
        <dbReference type="Proteomes" id="UP001623041"/>
    </source>
</evidence>
<evidence type="ECO:0000256" key="5">
    <source>
        <dbReference type="ARBA" id="ARBA00022692"/>
    </source>
</evidence>
<keyword evidence="6 8" id="KW-1133">Transmembrane helix</keyword>
<protein>
    <recommendedName>
        <fullName evidence="8">Transport permease protein</fullName>
    </recommendedName>
</protein>
<dbReference type="InterPro" id="IPR013525">
    <property type="entry name" value="ABC2_TM"/>
</dbReference>
<evidence type="ECO:0000256" key="8">
    <source>
        <dbReference type="RuleBase" id="RU361157"/>
    </source>
</evidence>
<comment type="caution">
    <text evidence="10">The sequence shown here is derived from an EMBL/GenBank/DDBJ whole genome shotgun (WGS) entry which is preliminary data.</text>
</comment>
<evidence type="ECO:0000313" key="10">
    <source>
        <dbReference type="EMBL" id="MFK9093518.1"/>
    </source>
</evidence>